<evidence type="ECO:0000313" key="3">
    <source>
        <dbReference type="EMBL" id="MBT2990440.1"/>
    </source>
</evidence>
<evidence type="ECO:0000259" key="2">
    <source>
        <dbReference type="Pfam" id="PF24463"/>
    </source>
</evidence>
<dbReference type="AlphaFoldDB" id="A0A944QVV6"/>
<keyword evidence="1" id="KW-1133">Transmembrane helix</keyword>
<proteinExistence type="predicted"/>
<accession>A0A944QVV6</accession>
<gene>
    <name evidence="3" type="ORF">KME65_15900</name>
</gene>
<feature type="transmembrane region" description="Helical" evidence="1">
    <location>
        <begin position="55"/>
        <end position="78"/>
    </location>
</feature>
<reference evidence="3 4" key="1">
    <citation type="submission" date="2021-05" db="EMBL/GenBank/DDBJ databases">
        <title>Genetic and Functional Diversity in Clade A Lucinid endosymbionts from the Bahamas.</title>
        <authorList>
            <person name="Giani N.M."/>
            <person name="Engel A.S."/>
            <person name="Campbell B.J."/>
        </authorList>
    </citation>
    <scope>NUCLEOTIDE SEQUENCE [LARGE SCALE GENOMIC DNA]</scope>
    <source>
        <strain evidence="3">LUC16012Gg_MoonRockCtena</strain>
    </source>
</reference>
<evidence type="ECO:0000256" key="1">
    <source>
        <dbReference type="SAM" id="Phobius"/>
    </source>
</evidence>
<feature type="transmembrane region" description="Helical" evidence="1">
    <location>
        <begin position="90"/>
        <end position="107"/>
    </location>
</feature>
<feature type="domain" description="DUF7577" evidence="2">
    <location>
        <begin position="2"/>
        <end position="24"/>
    </location>
</feature>
<dbReference type="Proteomes" id="UP000770889">
    <property type="component" value="Unassembled WGS sequence"/>
</dbReference>
<evidence type="ECO:0000313" key="4">
    <source>
        <dbReference type="Proteomes" id="UP000770889"/>
    </source>
</evidence>
<dbReference type="Pfam" id="PF24463">
    <property type="entry name" value="DUF7577"/>
    <property type="match status" value="1"/>
</dbReference>
<protein>
    <submittedName>
        <fullName evidence="3">Zinc ribbon domain-containing protein</fullName>
    </submittedName>
</protein>
<dbReference type="InterPro" id="IPR055999">
    <property type="entry name" value="DUF7577"/>
</dbReference>
<dbReference type="EMBL" id="JAHHGM010000017">
    <property type="protein sequence ID" value="MBT2990440.1"/>
    <property type="molecule type" value="Genomic_DNA"/>
</dbReference>
<organism evidence="3 4">
    <name type="scientific">Candidatus Thiodiazotropha taylori</name>
    <dbReference type="NCBI Taxonomy" id="2792791"/>
    <lineage>
        <taxon>Bacteria</taxon>
        <taxon>Pseudomonadati</taxon>
        <taxon>Pseudomonadota</taxon>
        <taxon>Gammaproteobacteria</taxon>
        <taxon>Chromatiales</taxon>
        <taxon>Sedimenticolaceae</taxon>
        <taxon>Candidatus Thiodiazotropha</taxon>
    </lineage>
</organism>
<keyword evidence="1" id="KW-0472">Membrane</keyword>
<keyword evidence="1" id="KW-0812">Transmembrane</keyword>
<name>A0A944QVV6_9GAMM</name>
<comment type="caution">
    <text evidence="3">The sequence shown here is derived from an EMBL/GenBank/DDBJ whole genome shotgun (WGS) entry which is preliminary data.</text>
</comment>
<sequence length="109" mass="11764">MFCPECGTENPDSARFCGNCRHQLSAPAGDSTVNHQNSVVEIASEPKSVSDGLKYGILAGSLIIPFIGLIMGIIYMAQGESEEKKDVGKLWLYASIGIIVFYMIISGDF</sequence>